<proteinExistence type="predicted"/>
<gene>
    <name evidence="1" type="ORF">RAN89_16840</name>
</gene>
<keyword evidence="2" id="KW-1185">Reference proteome</keyword>
<evidence type="ECO:0008006" key="3">
    <source>
        <dbReference type="Google" id="ProtNLM"/>
    </source>
</evidence>
<dbReference type="Proteomes" id="UP001302257">
    <property type="component" value="Chromosome"/>
</dbReference>
<evidence type="ECO:0000313" key="1">
    <source>
        <dbReference type="EMBL" id="WNO04537.1"/>
    </source>
</evidence>
<sequence>MPPEDPAGLRIDNFRIGAVSGYPNRLRYELGLSNKGRKLVGKLQFMVLGEQNGELREMPLDQPAALADAKPKVEVSRLLNTRGYLDLPEGYVVHKVVVQVVEGSSPRVAQSAPMSQT</sequence>
<accession>A0ABZ0AY17</accession>
<organism evidence="1 2">
    <name type="scientific">Rhodoferax mekongensis</name>
    <dbReference type="NCBI Taxonomy" id="3068341"/>
    <lineage>
        <taxon>Bacteria</taxon>
        <taxon>Pseudomonadati</taxon>
        <taxon>Pseudomonadota</taxon>
        <taxon>Betaproteobacteria</taxon>
        <taxon>Burkholderiales</taxon>
        <taxon>Comamonadaceae</taxon>
        <taxon>Rhodoferax</taxon>
    </lineage>
</organism>
<evidence type="ECO:0000313" key="2">
    <source>
        <dbReference type="Proteomes" id="UP001302257"/>
    </source>
</evidence>
<protein>
    <recommendedName>
        <fullName evidence="3">DUF3426 domain-containing protein</fullName>
    </recommendedName>
</protein>
<dbReference type="RefSeq" id="WP_313867374.1">
    <property type="nucleotide sequence ID" value="NZ_CP132507.1"/>
</dbReference>
<reference evidence="1 2" key="1">
    <citation type="submission" date="2023-08" db="EMBL/GenBank/DDBJ databases">
        <title>Rhodoferax potami sp. nov. and Rhodoferax mekongensis sp. nov., isolated from the Mekong River in Thailand.</title>
        <authorList>
            <person name="Kitikhun S."/>
            <person name="Charoenyingcharoen P."/>
            <person name="Siriarchawattana P."/>
            <person name="Likhitrattanapisal S."/>
            <person name="Nilsakha T."/>
            <person name="Chanpet A."/>
            <person name="Rattanawaree P."/>
            <person name="Ingsriswang S."/>
        </authorList>
    </citation>
    <scope>NUCLEOTIDE SEQUENCE [LARGE SCALE GENOMIC DNA]</scope>
    <source>
        <strain evidence="1 2">TBRC 17307</strain>
    </source>
</reference>
<dbReference type="EMBL" id="CP132507">
    <property type="protein sequence ID" value="WNO04537.1"/>
    <property type="molecule type" value="Genomic_DNA"/>
</dbReference>
<name>A0ABZ0AY17_9BURK</name>